<keyword evidence="2" id="KW-0472">Membrane</keyword>
<feature type="compositionally biased region" description="Low complexity" evidence="4">
    <location>
        <begin position="475"/>
        <end position="487"/>
    </location>
</feature>
<dbReference type="SUPFAM" id="SSF56954">
    <property type="entry name" value="Outer membrane efflux proteins (OEP)"/>
    <property type="match status" value="1"/>
</dbReference>
<dbReference type="InterPro" id="IPR003423">
    <property type="entry name" value="OMP_efflux"/>
</dbReference>
<dbReference type="PANTHER" id="PTHR30203:SF33">
    <property type="entry name" value="BLR4455 PROTEIN"/>
    <property type="match status" value="1"/>
</dbReference>
<evidence type="ECO:0000256" key="4">
    <source>
        <dbReference type="SAM" id="MobiDB-lite"/>
    </source>
</evidence>
<feature type="region of interest" description="Disordered" evidence="4">
    <location>
        <begin position="470"/>
        <end position="494"/>
    </location>
</feature>
<comment type="similarity">
    <text evidence="1 2">Belongs to the outer membrane factor (OMF) (TC 1.B.17) family.</text>
</comment>
<dbReference type="RefSeq" id="WP_047195387.1">
    <property type="nucleotide sequence ID" value="NZ_CP011371.1"/>
</dbReference>
<keyword evidence="3" id="KW-0175">Coiled coil</keyword>
<dbReference type="Pfam" id="PF02321">
    <property type="entry name" value="OEP"/>
    <property type="match status" value="2"/>
</dbReference>
<feature type="chain" id="PRO_5002551939" evidence="2">
    <location>
        <begin position="31"/>
        <end position="494"/>
    </location>
</feature>
<gene>
    <name evidence="5" type="primary">oprC</name>
    <name evidence="5" type="ORF">AAW51_3194</name>
</gene>
<evidence type="ECO:0000313" key="6">
    <source>
        <dbReference type="Proteomes" id="UP000035352"/>
    </source>
</evidence>
<protein>
    <submittedName>
        <fullName evidence="5">RND transporter</fullName>
    </submittedName>
</protein>
<dbReference type="Gene3D" id="1.20.1600.10">
    <property type="entry name" value="Outer membrane efflux proteins (OEP)"/>
    <property type="match status" value="1"/>
</dbReference>
<feature type="signal peptide" evidence="2">
    <location>
        <begin position="1"/>
        <end position="30"/>
    </location>
</feature>
<dbReference type="PATRIC" id="fig|413882.6.peg.3332"/>
<dbReference type="NCBIfam" id="TIGR01845">
    <property type="entry name" value="outer_NodT"/>
    <property type="match status" value="1"/>
</dbReference>
<dbReference type="OrthoDB" id="9770517at2"/>
<feature type="coiled-coil region" evidence="3">
    <location>
        <begin position="389"/>
        <end position="448"/>
    </location>
</feature>
<keyword evidence="2" id="KW-1134">Transmembrane beta strand</keyword>
<dbReference type="EMBL" id="CP011371">
    <property type="protein sequence ID" value="AKJ29885.1"/>
    <property type="molecule type" value="Genomic_DNA"/>
</dbReference>
<feature type="region of interest" description="Disordered" evidence="4">
    <location>
        <begin position="270"/>
        <end position="289"/>
    </location>
</feature>
<evidence type="ECO:0000313" key="5">
    <source>
        <dbReference type="EMBL" id="AKJ29885.1"/>
    </source>
</evidence>
<organism evidence="5 6">
    <name type="scientific">Caldimonas brevitalea</name>
    <dbReference type="NCBI Taxonomy" id="413882"/>
    <lineage>
        <taxon>Bacteria</taxon>
        <taxon>Pseudomonadati</taxon>
        <taxon>Pseudomonadota</taxon>
        <taxon>Betaproteobacteria</taxon>
        <taxon>Burkholderiales</taxon>
        <taxon>Sphaerotilaceae</taxon>
        <taxon>Caldimonas</taxon>
    </lineage>
</organism>
<keyword evidence="2" id="KW-0812">Transmembrane</keyword>
<dbReference type="InterPro" id="IPR010131">
    <property type="entry name" value="MdtP/NodT-like"/>
</dbReference>
<keyword evidence="2" id="KW-0449">Lipoprotein</keyword>
<name>A0A0G3BTN6_9BURK</name>
<evidence type="ECO:0000256" key="1">
    <source>
        <dbReference type="ARBA" id="ARBA00007613"/>
    </source>
</evidence>
<dbReference type="KEGG" id="pbh:AAW51_3194"/>
<sequence length="494" mass="52647">MPTQQTTRPAWRVPALVLALALAGCATQPAEQPPLDLPMPATFKEAETARWTVAPPADTQARGDWWQVFADPVLDDLARRAGERNTDLQLAAARLAQARALLKNTEADRALQLGLEAGASRQTDAGQGGRPVTSLTAGAGASYELDLFGRLAGASRAAGLDVQAREALLQSTRLVVQADVVGTYLGLRALDTERRLVRDTLQALRDTQRLTERRHDAGDVAELDVARAKTEVASTEAEAIALDRRRAELEHALATLVGEPASSFTLADVSDRGAASDAPPPPVPAGVPSTVLARRPDVAAALRTLMAAQERVGIAKAAWFPDLTLTASGGYASSELSDLFQWSARAWGVGALLSLPIFDGGRRDAGVRRAEAELDAALAVYRQQVLVAFREVEDQLAGLRLLAQQFEAQQRAVEAATRATGLSGSRYRNGLVSQLELLDAQRSELRNRRQAVLVRSAQQQSTVGLIRALGGGWDATPPAAPQAAHRPPQGEQPS</sequence>
<evidence type="ECO:0000256" key="2">
    <source>
        <dbReference type="RuleBase" id="RU362097"/>
    </source>
</evidence>
<evidence type="ECO:0000256" key="3">
    <source>
        <dbReference type="SAM" id="Coils"/>
    </source>
</evidence>
<comment type="subcellular location">
    <subcellularLocation>
        <location evidence="2">Cell membrane</location>
        <topology evidence="2">Lipid-anchor</topology>
    </subcellularLocation>
</comment>
<dbReference type="PANTHER" id="PTHR30203">
    <property type="entry name" value="OUTER MEMBRANE CATION EFFLUX PROTEIN"/>
    <property type="match status" value="1"/>
</dbReference>
<dbReference type="Gene3D" id="2.20.200.10">
    <property type="entry name" value="Outer membrane efflux proteins (OEP)"/>
    <property type="match status" value="1"/>
</dbReference>
<keyword evidence="2" id="KW-0564">Palmitate</keyword>
<dbReference type="Proteomes" id="UP000035352">
    <property type="component" value="Chromosome"/>
</dbReference>
<accession>A0A0G3BTN6</accession>
<keyword evidence="2" id="KW-0732">Signal</keyword>
<proteinExistence type="inferred from homology"/>
<reference evidence="5 6" key="1">
    <citation type="submission" date="2015-05" db="EMBL/GenBank/DDBJ databases">
        <authorList>
            <person name="Tang B."/>
            <person name="Yu Y."/>
        </authorList>
    </citation>
    <scope>NUCLEOTIDE SEQUENCE [LARGE SCALE GENOMIC DNA]</scope>
    <source>
        <strain evidence="5 6">DSM 7029</strain>
    </source>
</reference>
<feature type="coiled-coil region" evidence="3">
    <location>
        <begin position="225"/>
        <end position="252"/>
    </location>
</feature>
<keyword evidence="6" id="KW-1185">Reference proteome</keyword>
<dbReference type="STRING" id="413882.AAW51_3194"/>
<dbReference type="GO" id="GO:0005886">
    <property type="term" value="C:plasma membrane"/>
    <property type="evidence" value="ECO:0007669"/>
    <property type="project" value="UniProtKB-SubCell"/>
</dbReference>
<dbReference type="AlphaFoldDB" id="A0A0G3BTN6"/>
<dbReference type="GO" id="GO:0015562">
    <property type="term" value="F:efflux transmembrane transporter activity"/>
    <property type="evidence" value="ECO:0007669"/>
    <property type="project" value="InterPro"/>
</dbReference>